<feature type="non-terminal residue" evidence="1">
    <location>
        <position position="86"/>
    </location>
</feature>
<sequence>PEIVTSLLSEIALNQQIMEAFLQNWQARKFKTGSWQRNKDKLGFLDQELRNTLERAFSLAEEFNRDIDSARKYKSSSYLAGISADK</sequence>
<dbReference type="AlphaFoldDB" id="X1UJR7"/>
<dbReference type="EMBL" id="BARW01041744">
    <property type="protein sequence ID" value="GAJ17764.1"/>
    <property type="molecule type" value="Genomic_DNA"/>
</dbReference>
<proteinExistence type="predicted"/>
<feature type="non-terminal residue" evidence="1">
    <location>
        <position position="1"/>
    </location>
</feature>
<organism evidence="1">
    <name type="scientific">marine sediment metagenome</name>
    <dbReference type="NCBI Taxonomy" id="412755"/>
    <lineage>
        <taxon>unclassified sequences</taxon>
        <taxon>metagenomes</taxon>
        <taxon>ecological metagenomes</taxon>
    </lineage>
</organism>
<protein>
    <submittedName>
        <fullName evidence="1">Uncharacterized protein</fullName>
    </submittedName>
</protein>
<accession>X1UJR7</accession>
<gene>
    <name evidence="1" type="ORF">S12H4_62314</name>
</gene>
<comment type="caution">
    <text evidence="1">The sequence shown here is derived from an EMBL/GenBank/DDBJ whole genome shotgun (WGS) entry which is preliminary data.</text>
</comment>
<name>X1UJR7_9ZZZZ</name>
<evidence type="ECO:0000313" key="1">
    <source>
        <dbReference type="EMBL" id="GAJ17764.1"/>
    </source>
</evidence>
<reference evidence="1" key="1">
    <citation type="journal article" date="2014" name="Front. Microbiol.">
        <title>High frequency of phylogenetically diverse reductive dehalogenase-homologous genes in deep subseafloor sedimentary metagenomes.</title>
        <authorList>
            <person name="Kawai M."/>
            <person name="Futagami T."/>
            <person name="Toyoda A."/>
            <person name="Takaki Y."/>
            <person name="Nishi S."/>
            <person name="Hori S."/>
            <person name="Arai W."/>
            <person name="Tsubouchi T."/>
            <person name="Morono Y."/>
            <person name="Uchiyama I."/>
            <person name="Ito T."/>
            <person name="Fujiyama A."/>
            <person name="Inagaki F."/>
            <person name="Takami H."/>
        </authorList>
    </citation>
    <scope>NUCLEOTIDE SEQUENCE</scope>
    <source>
        <strain evidence="1">Expedition CK06-06</strain>
    </source>
</reference>